<dbReference type="RefSeq" id="WP_043123963.1">
    <property type="nucleotide sequence ID" value="NZ_JTDL01000120.1"/>
</dbReference>
<proteinExistence type="predicted"/>
<dbReference type="SUPFAM" id="SSF51735">
    <property type="entry name" value="NAD(P)-binding Rossmann-fold domains"/>
    <property type="match status" value="1"/>
</dbReference>
<organism evidence="1 2">
    <name type="scientific">Sinomonas humi</name>
    <dbReference type="NCBI Taxonomy" id="1338436"/>
    <lineage>
        <taxon>Bacteria</taxon>
        <taxon>Bacillati</taxon>
        <taxon>Actinomycetota</taxon>
        <taxon>Actinomycetes</taxon>
        <taxon>Micrococcales</taxon>
        <taxon>Micrococcaceae</taxon>
        <taxon>Sinomonas</taxon>
    </lineage>
</organism>
<dbReference type="AlphaFoldDB" id="A0A0B2AG75"/>
<reference evidence="1 2" key="1">
    <citation type="submission" date="2014-09" db="EMBL/GenBank/DDBJ databases">
        <title>Genome sequence of Sinomonas sp. MUSC 117.</title>
        <authorList>
            <person name="Lee L.-H."/>
        </authorList>
    </citation>
    <scope>NUCLEOTIDE SEQUENCE [LARGE SCALE GENOMIC DNA]</scope>
    <source>
        <strain evidence="1 2">MUSC 117</strain>
    </source>
</reference>
<sequence>MPANARLSGRRVLITGEDEILTQRLGRVLTFSEAVVAISPADGPDSTRIVRSAVRELGGVDVLINTGPPWIPEEGPNPWAVRRGVEKALQRSMSVLVTATEAALPSLNERASIINTVAFSTPGLLLTRGQEALATAVLETTQGWAQTLGPRGIRVNAVVGGPRWDPELEPLFDGGHHHEPAMTDFEELDAFVYLASEESCHVSGSVLAVARPLAPEEVGPGSRG</sequence>
<dbReference type="InterPro" id="IPR002347">
    <property type="entry name" value="SDR_fam"/>
</dbReference>
<dbReference type="Gene3D" id="3.40.50.720">
    <property type="entry name" value="NAD(P)-binding Rossmann-like Domain"/>
    <property type="match status" value="1"/>
</dbReference>
<name>A0A0B2AG75_9MICC</name>
<keyword evidence="2" id="KW-1185">Reference proteome</keyword>
<evidence type="ECO:0008006" key="3">
    <source>
        <dbReference type="Google" id="ProtNLM"/>
    </source>
</evidence>
<dbReference type="Pfam" id="PF13561">
    <property type="entry name" value="adh_short_C2"/>
    <property type="match status" value="1"/>
</dbReference>
<accession>A0A0B2AG75</accession>
<evidence type="ECO:0000313" key="2">
    <source>
        <dbReference type="Proteomes" id="UP000030982"/>
    </source>
</evidence>
<evidence type="ECO:0000313" key="1">
    <source>
        <dbReference type="EMBL" id="KHL02559.1"/>
    </source>
</evidence>
<gene>
    <name evidence="1" type="ORF">LK10_12075</name>
</gene>
<dbReference type="InterPro" id="IPR036291">
    <property type="entry name" value="NAD(P)-bd_dom_sf"/>
</dbReference>
<dbReference type="Proteomes" id="UP000030982">
    <property type="component" value="Unassembled WGS sequence"/>
</dbReference>
<dbReference type="EMBL" id="JTDL01000120">
    <property type="protein sequence ID" value="KHL02559.1"/>
    <property type="molecule type" value="Genomic_DNA"/>
</dbReference>
<protein>
    <recommendedName>
        <fullName evidence="3">Short-chain dehydrogenase</fullName>
    </recommendedName>
</protein>
<dbReference type="STRING" id="1338436.LK10_12075"/>
<comment type="caution">
    <text evidence="1">The sequence shown here is derived from an EMBL/GenBank/DDBJ whole genome shotgun (WGS) entry which is preliminary data.</text>
</comment>